<evidence type="ECO:0000256" key="1">
    <source>
        <dbReference type="ARBA" id="ARBA00005380"/>
    </source>
</evidence>
<dbReference type="PANTHER" id="PTHR10584">
    <property type="entry name" value="SUGAR KINASE"/>
    <property type="match status" value="1"/>
</dbReference>
<name>A0ABY5P4T0_9LACT</name>
<comment type="cofactor">
    <cofactor evidence="10">
        <name>Mg(2+)</name>
        <dbReference type="ChEBI" id="CHEBI:18420"/>
    </cofactor>
</comment>
<feature type="binding site" evidence="10">
    <location>
        <begin position="38"/>
        <end position="42"/>
    </location>
    <ligand>
        <name>substrate</name>
    </ligand>
</feature>
<feature type="binding site" evidence="10">
    <location>
        <position position="281"/>
    </location>
    <ligand>
        <name>K(+)</name>
        <dbReference type="ChEBI" id="CHEBI:29103"/>
    </ligand>
</feature>
<dbReference type="PIRSF" id="PIRSF000535">
    <property type="entry name" value="1PFK/6PFK/LacC"/>
    <property type="match status" value="1"/>
</dbReference>
<feature type="binding site" evidence="10">
    <location>
        <position position="290"/>
    </location>
    <ligand>
        <name>K(+)</name>
        <dbReference type="ChEBI" id="CHEBI:29103"/>
    </ligand>
</feature>
<keyword evidence="10" id="KW-0963">Cytoplasm</keyword>
<evidence type="ECO:0000313" key="13">
    <source>
        <dbReference type="EMBL" id="UUX33759.1"/>
    </source>
</evidence>
<dbReference type="EMBL" id="CP102453">
    <property type="protein sequence ID" value="UUX33759.1"/>
    <property type="molecule type" value="Genomic_DNA"/>
</dbReference>
<dbReference type="InterPro" id="IPR002173">
    <property type="entry name" value="Carboh/pur_kinase_PfkB_CS"/>
</dbReference>
<feature type="site" description="Important for substrate specificity" evidence="10">
    <location>
        <position position="10"/>
    </location>
</feature>
<feature type="active site" description="Proton acceptor" evidence="10">
    <location>
        <position position="251"/>
    </location>
</feature>
<reference evidence="13 14" key="1">
    <citation type="submission" date="2022-08" db="EMBL/GenBank/DDBJ databases">
        <title>Aerococcaceae sp. nov isolated from spoiled eye mask.</title>
        <authorList>
            <person name="Zhou G."/>
            <person name="Xie X.-B."/>
            <person name="Shi Q.-S."/>
            <person name="Wang Y.-S."/>
            <person name="Wen X."/>
            <person name="Peng H."/>
            <person name="Yang X.-J."/>
            <person name="Tao H.-B."/>
            <person name="Huang X.-M."/>
        </authorList>
    </citation>
    <scope>NUCLEOTIDE SEQUENCE [LARGE SCALE GENOMIC DNA]</scope>
    <source>
        <strain evidence="14">DM20194951</strain>
    </source>
</reference>
<dbReference type="PRINTS" id="PR00990">
    <property type="entry name" value="RIBOKINASE"/>
</dbReference>
<feature type="binding site" evidence="10">
    <location>
        <begin position="219"/>
        <end position="224"/>
    </location>
    <ligand>
        <name>ATP</name>
        <dbReference type="ChEBI" id="CHEBI:30616"/>
    </ligand>
</feature>
<feature type="binding site" evidence="10">
    <location>
        <position position="139"/>
    </location>
    <ligand>
        <name>substrate</name>
    </ligand>
</feature>
<dbReference type="InterPro" id="IPR017583">
    <property type="entry name" value="Tagatose/fructose_Pkinase"/>
</dbReference>
<organism evidence="13 14">
    <name type="scientific">Fundicoccus culcitae</name>
    <dbReference type="NCBI Taxonomy" id="2969821"/>
    <lineage>
        <taxon>Bacteria</taxon>
        <taxon>Bacillati</taxon>
        <taxon>Bacillota</taxon>
        <taxon>Bacilli</taxon>
        <taxon>Lactobacillales</taxon>
        <taxon>Aerococcaceae</taxon>
        <taxon>Fundicoccus</taxon>
    </lineage>
</organism>
<evidence type="ECO:0000256" key="5">
    <source>
        <dbReference type="ARBA" id="ARBA00022777"/>
    </source>
</evidence>
<evidence type="ECO:0000256" key="10">
    <source>
        <dbReference type="HAMAP-Rule" id="MF_01987"/>
    </source>
</evidence>
<dbReference type="NCBIfam" id="TIGR02152">
    <property type="entry name" value="D_ribokin_bact"/>
    <property type="match status" value="1"/>
</dbReference>
<keyword evidence="6 10" id="KW-0067">ATP-binding</keyword>
<dbReference type="InterPro" id="IPR002139">
    <property type="entry name" value="Ribo/fructo_kinase"/>
</dbReference>
<comment type="similarity">
    <text evidence="10">Belongs to the carbohydrate kinase PfkB family. Deoxyribokinase subfamily.</text>
</comment>
<evidence type="ECO:0000256" key="8">
    <source>
        <dbReference type="ARBA" id="ARBA00022958"/>
    </source>
</evidence>
<comment type="subunit">
    <text evidence="10">Homodimer.</text>
</comment>
<feature type="binding site" evidence="10">
    <location>
        <position position="183"/>
    </location>
    <ligand>
        <name>ATP</name>
        <dbReference type="ChEBI" id="CHEBI:30616"/>
    </ligand>
</feature>
<keyword evidence="5 10" id="KW-0418">Kinase</keyword>
<comment type="subcellular location">
    <subcellularLocation>
        <location evidence="10">Cytoplasm</location>
    </subcellularLocation>
</comment>
<evidence type="ECO:0000256" key="9">
    <source>
        <dbReference type="ARBA" id="ARBA00023277"/>
    </source>
</evidence>
<dbReference type="Pfam" id="PF00294">
    <property type="entry name" value="PfkB"/>
    <property type="match status" value="1"/>
</dbReference>
<feature type="binding site" evidence="10">
    <location>
        <position position="275"/>
    </location>
    <ligand>
        <name>ATP</name>
        <dbReference type="ChEBI" id="CHEBI:30616"/>
    </ligand>
</feature>
<dbReference type="InterPro" id="IPR011877">
    <property type="entry name" value="Ribokinase"/>
</dbReference>
<dbReference type="Gene3D" id="3.40.1190.20">
    <property type="match status" value="1"/>
</dbReference>
<comment type="similarity">
    <text evidence="11">Belongs to the carbohydrate kinase PfkB family. LacC subfamily.</text>
</comment>
<comment type="similarity">
    <text evidence="1">Belongs to the carbohydrate kinase pfkB family.</text>
</comment>
<evidence type="ECO:0000256" key="2">
    <source>
        <dbReference type="ARBA" id="ARBA00022679"/>
    </source>
</evidence>
<keyword evidence="9 10" id="KW-0119">Carbohydrate metabolism</keyword>
<feature type="binding site" evidence="10">
    <location>
        <position position="251"/>
    </location>
    <ligand>
        <name>substrate</name>
    </ligand>
</feature>
<feature type="binding site" evidence="10">
    <location>
        <position position="247"/>
    </location>
    <ligand>
        <name>K(+)</name>
        <dbReference type="ChEBI" id="CHEBI:29103"/>
    </ligand>
</feature>
<keyword evidence="3 10" id="KW-0479">Metal-binding</keyword>
<keyword evidence="7 10" id="KW-0460">Magnesium</keyword>
<gene>
    <name evidence="13" type="primary">rbsK</name>
    <name evidence="10" type="synonym">deoK</name>
    <name evidence="13" type="ORF">NRE15_12845</name>
</gene>
<feature type="domain" description="Carbohydrate kinase PfkB" evidence="12">
    <location>
        <begin position="3"/>
        <end position="293"/>
    </location>
</feature>
<evidence type="ECO:0000256" key="4">
    <source>
        <dbReference type="ARBA" id="ARBA00022741"/>
    </source>
</evidence>
<sequence length="305" mass="32933">MTILVLGSFMMDHVVTTKRAPKNGETIVGKQFEIFPGGKGANQAVAASRLGLNVIMAGKVGSDYYGDVFINLLEKEGIDVRHIVKDKDKSTGVGFVTVEENGDNRIIVVLGANLSYDSQDLSELVVDIAPVTLAMFQLEMDFDLTEEAINVFYQKQIPVLLNPAPARTLSNDLLSKVTYLTPNESELELLTGYQLKNMQDVIEAAKSLLDKGTENVIVTLGDKGALIVNKELVELVDGYTVEAVDTVAAGDAFNGAFAYAISSGYEIIQAVKFANAVGALTITKKGAIPSIPTYEEVQSFIDQKE</sequence>
<keyword evidence="11" id="KW-0423">Lactose metabolism</keyword>
<dbReference type="PROSITE" id="PS00584">
    <property type="entry name" value="PFKB_KINASES_2"/>
    <property type="match status" value="1"/>
</dbReference>
<keyword evidence="4 10" id="KW-0547">Nucleotide-binding</keyword>
<comment type="catalytic activity">
    <reaction evidence="10">
        <text>2-deoxy-D-ribose + ATP = 2-deoxy-D-ribose 5-phosphate + ADP + H(+)</text>
        <dbReference type="Rhea" id="RHEA:30871"/>
        <dbReference type="ChEBI" id="CHEBI:15378"/>
        <dbReference type="ChEBI" id="CHEBI:30616"/>
        <dbReference type="ChEBI" id="CHEBI:62877"/>
        <dbReference type="ChEBI" id="CHEBI:90761"/>
        <dbReference type="ChEBI" id="CHEBI:456216"/>
        <dbReference type="EC" id="2.7.1.229"/>
    </reaction>
</comment>
<dbReference type="InterPro" id="IPR011611">
    <property type="entry name" value="PfkB_dom"/>
</dbReference>
<dbReference type="CDD" id="cd01174">
    <property type="entry name" value="ribokinase"/>
    <property type="match status" value="1"/>
</dbReference>
<accession>A0ABY5P4T0</accession>
<dbReference type="Proteomes" id="UP001315967">
    <property type="component" value="Chromosome"/>
</dbReference>
<evidence type="ECO:0000256" key="3">
    <source>
        <dbReference type="ARBA" id="ARBA00022723"/>
    </source>
</evidence>
<feature type="binding site" evidence="10">
    <location>
        <position position="245"/>
    </location>
    <ligand>
        <name>K(+)</name>
        <dbReference type="ChEBI" id="CHEBI:29103"/>
    </ligand>
</feature>
<feature type="binding site" evidence="10">
    <location>
        <position position="286"/>
    </location>
    <ligand>
        <name>K(+)</name>
        <dbReference type="ChEBI" id="CHEBI:29103"/>
    </ligand>
</feature>
<evidence type="ECO:0000256" key="11">
    <source>
        <dbReference type="PIRNR" id="PIRNR000535"/>
    </source>
</evidence>
<keyword evidence="8 10" id="KW-0630">Potassium</keyword>
<feature type="binding site" evidence="10">
    <location>
        <position position="284"/>
    </location>
    <ligand>
        <name>K(+)</name>
        <dbReference type="ChEBI" id="CHEBI:29103"/>
    </ligand>
</feature>
<feature type="binding site" evidence="10">
    <location>
        <begin position="250"/>
        <end position="251"/>
    </location>
    <ligand>
        <name>ATP</name>
        <dbReference type="ChEBI" id="CHEBI:30616"/>
    </ligand>
</feature>
<dbReference type="EC" id="2.7.1.229" evidence="10"/>
<dbReference type="InterPro" id="IPR029056">
    <property type="entry name" value="Ribokinase-like"/>
</dbReference>
<comment type="function">
    <text evidence="10">Catalyzes the ATP-dependent phosphorylation of 2-deoxy-D-ribose to 2-deoxy-D-ribose 5-phosphate (dRib-5P), allowing the use of deoxyribose as the sole carbon source.</text>
</comment>
<feature type="binding site" evidence="10">
    <location>
        <begin position="10"/>
        <end position="12"/>
    </location>
    <ligand>
        <name>substrate</name>
    </ligand>
</feature>
<keyword evidence="14" id="KW-1185">Reference proteome</keyword>
<comment type="pathway">
    <text evidence="11">Carbohydrate metabolism; D-tagatose 6-phosphate degradation; D-glyceraldehyde 3-phosphate and glycerone phosphate from D-tagatose 6-phosphate: step 1/2.</text>
</comment>
<evidence type="ECO:0000256" key="6">
    <source>
        <dbReference type="ARBA" id="ARBA00022840"/>
    </source>
</evidence>
<comment type="catalytic activity">
    <reaction evidence="11">
        <text>D-tagatofuranose 6-phosphate + ATP = D-tagatofuranose 1,6-bisphosphate + ADP + H(+)</text>
        <dbReference type="Rhea" id="RHEA:12420"/>
        <dbReference type="ChEBI" id="CHEBI:15378"/>
        <dbReference type="ChEBI" id="CHEBI:30616"/>
        <dbReference type="ChEBI" id="CHEBI:58694"/>
        <dbReference type="ChEBI" id="CHEBI:58695"/>
        <dbReference type="ChEBI" id="CHEBI:456216"/>
        <dbReference type="EC" id="2.7.1.144"/>
    </reaction>
</comment>
<dbReference type="GO" id="GO:0004747">
    <property type="term" value="F:ribokinase activity"/>
    <property type="evidence" value="ECO:0007669"/>
    <property type="project" value="UniProtKB-EC"/>
</dbReference>
<dbReference type="SUPFAM" id="SSF53613">
    <property type="entry name" value="Ribokinase-like"/>
    <property type="match status" value="1"/>
</dbReference>
<dbReference type="RefSeq" id="WP_313793262.1">
    <property type="nucleotide sequence ID" value="NZ_CP102453.1"/>
</dbReference>
<dbReference type="PANTHER" id="PTHR10584:SF166">
    <property type="entry name" value="RIBOKINASE"/>
    <property type="match status" value="1"/>
</dbReference>
<dbReference type="HAMAP" id="MF_01987">
    <property type="entry name" value="Ribokinase"/>
    <property type="match status" value="1"/>
</dbReference>
<evidence type="ECO:0000313" key="14">
    <source>
        <dbReference type="Proteomes" id="UP001315967"/>
    </source>
</evidence>
<proteinExistence type="inferred from homology"/>
<keyword evidence="2 10" id="KW-0808">Transferase</keyword>
<evidence type="ECO:0000256" key="7">
    <source>
        <dbReference type="ARBA" id="ARBA00022842"/>
    </source>
</evidence>
<protein>
    <recommendedName>
        <fullName evidence="10">Deoxyribokinase</fullName>
        <shortName evidence="10">dRK</shortName>
        <ecNumber evidence="10">2.7.1.229</ecNumber>
    </recommendedName>
    <alternativeName>
        <fullName evidence="10">ATP:2-deoxy-D-ribose 5-phosphotransferase</fullName>
    </alternativeName>
</protein>
<evidence type="ECO:0000259" key="12">
    <source>
        <dbReference type="Pfam" id="PF00294"/>
    </source>
</evidence>